<protein>
    <recommendedName>
        <fullName evidence="1">Transposase IS200-like domain-containing protein</fullName>
    </recommendedName>
</protein>
<reference evidence="2 3" key="1">
    <citation type="submission" date="2017-04" db="EMBL/GenBank/DDBJ databases">
        <title>Novel microbial lineages endemic to geothermal iron-oxide mats fill important gaps in the evolutionary history of Archaea.</title>
        <authorList>
            <person name="Jay Z.J."/>
            <person name="Beam J.P."/>
            <person name="Dlakic M."/>
            <person name="Rusch D.B."/>
            <person name="Kozubal M.A."/>
            <person name="Inskeep W.P."/>
        </authorList>
    </citation>
    <scope>NUCLEOTIDE SEQUENCE [LARGE SCALE GENOMIC DNA]</scope>
    <source>
        <strain evidence="2">OSP_D</strain>
    </source>
</reference>
<dbReference type="InterPro" id="IPR002686">
    <property type="entry name" value="Transposase_17"/>
</dbReference>
<accession>A0A2R6A7A3</accession>
<dbReference type="GO" id="GO:0003677">
    <property type="term" value="F:DNA binding"/>
    <property type="evidence" value="ECO:0007669"/>
    <property type="project" value="InterPro"/>
</dbReference>
<sequence>MAERPNNPERLLALYYVRIFTEVELDSALLEAIRDAILEDAQMFCWWVVSFESRKDAFIIMLATPPLTCFDDIMDTITEDVEESLKKKFPNLKQVLMPGHFVRYLGFYPAKEVEKDLPFGQLSQTEKRRYNVYVFSWGTISGPVLTGSVAQRLKQEIDAQARTYGWEVLRLSISPEFVSVIMAIPLFVEPHRVMKKVLWKSEEALKTDFPELFSEKPPWKHTAYYVEAWGVVSPKELEEYKRLSQSS</sequence>
<gene>
    <name evidence="2" type="ORF">B9Q01_08275</name>
</gene>
<dbReference type="EMBL" id="NEXC01000080">
    <property type="protein sequence ID" value="PSN82352.1"/>
    <property type="molecule type" value="Genomic_DNA"/>
</dbReference>
<feature type="domain" description="Transposase IS200-like" evidence="1">
    <location>
        <begin position="143"/>
        <end position="240"/>
    </location>
</feature>
<dbReference type="GO" id="GO:0006313">
    <property type="term" value="P:DNA transposition"/>
    <property type="evidence" value="ECO:0007669"/>
    <property type="project" value="InterPro"/>
</dbReference>
<name>A0A2R6A7A3_9ARCH</name>
<evidence type="ECO:0000313" key="3">
    <source>
        <dbReference type="Proteomes" id="UP000240880"/>
    </source>
</evidence>
<evidence type="ECO:0000313" key="2">
    <source>
        <dbReference type="EMBL" id="PSN82352.1"/>
    </source>
</evidence>
<dbReference type="Gene3D" id="3.30.70.1290">
    <property type="entry name" value="Transposase IS200-like"/>
    <property type="match status" value="1"/>
</dbReference>
<dbReference type="InterPro" id="IPR036515">
    <property type="entry name" value="Transposase_17_sf"/>
</dbReference>
<dbReference type="Pfam" id="PF01797">
    <property type="entry name" value="Y1_Tnp"/>
    <property type="match status" value="1"/>
</dbReference>
<dbReference type="AlphaFoldDB" id="A0A2R6A7A3"/>
<dbReference type="Proteomes" id="UP000240880">
    <property type="component" value="Unassembled WGS sequence"/>
</dbReference>
<dbReference type="GO" id="GO:0004803">
    <property type="term" value="F:transposase activity"/>
    <property type="evidence" value="ECO:0007669"/>
    <property type="project" value="InterPro"/>
</dbReference>
<comment type="caution">
    <text evidence="2">The sequence shown here is derived from an EMBL/GenBank/DDBJ whole genome shotgun (WGS) entry which is preliminary data.</text>
</comment>
<dbReference type="SUPFAM" id="SSF143422">
    <property type="entry name" value="Transposase IS200-like"/>
    <property type="match status" value="1"/>
</dbReference>
<evidence type="ECO:0000259" key="1">
    <source>
        <dbReference type="Pfam" id="PF01797"/>
    </source>
</evidence>
<organism evidence="2 3">
    <name type="scientific">Candidatus Marsarchaeota G1 archaeon OSP_D</name>
    <dbReference type="NCBI Taxonomy" id="1978155"/>
    <lineage>
        <taxon>Archaea</taxon>
        <taxon>Candidatus Marsarchaeota</taxon>
        <taxon>Candidatus Marsarchaeota group 1</taxon>
    </lineage>
</organism>
<proteinExistence type="predicted"/>